<name>A0AAD6PVL4_9ROSI</name>
<dbReference type="Proteomes" id="UP001164929">
    <property type="component" value="Chromosome 16"/>
</dbReference>
<organism evidence="1 2">
    <name type="scientific">Populus alba x Populus x berolinensis</name>
    <dbReference type="NCBI Taxonomy" id="444605"/>
    <lineage>
        <taxon>Eukaryota</taxon>
        <taxon>Viridiplantae</taxon>
        <taxon>Streptophyta</taxon>
        <taxon>Embryophyta</taxon>
        <taxon>Tracheophyta</taxon>
        <taxon>Spermatophyta</taxon>
        <taxon>Magnoliopsida</taxon>
        <taxon>eudicotyledons</taxon>
        <taxon>Gunneridae</taxon>
        <taxon>Pentapetalae</taxon>
        <taxon>rosids</taxon>
        <taxon>fabids</taxon>
        <taxon>Malpighiales</taxon>
        <taxon>Salicaceae</taxon>
        <taxon>Saliceae</taxon>
        <taxon>Populus</taxon>
    </lineage>
</organism>
<accession>A0AAD6PVL4</accession>
<sequence length="46" mass="5427">MQCASLEMTYILYIDIVLPFKQLLTLNQLPHVTKLSLSKYQNTREK</sequence>
<dbReference type="AlphaFoldDB" id="A0AAD6PVL4"/>
<gene>
    <name evidence="1" type="ORF">NC653_035754</name>
</gene>
<reference evidence="1 2" key="1">
    <citation type="journal article" date="2023" name="Mol. Ecol. Resour.">
        <title>Chromosome-level genome assembly of a triploid poplar Populus alba 'Berolinensis'.</title>
        <authorList>
            <person name="Chen S."/>
            <person name="Yu Y."/>
            <person name="Wang X."/>
            <person name="Wang S."/>
            <person name="Zhang T."/>
            <person name="Zhou Y."/>
            <person name="He R."/>
            <person name="Meng N."/>
            <person name="Wang Y."/>
            <person name="Liu W."/>
            <person name="Liu Z."/>
            <person name="Liu J."/>
            <person name="Guo Q."/>
            <person name="Huang H."/>
            <person name="Sederoff R.R."/>
            <person name="Wang G."/>
            <person name="Qu G."/>
            <person name="Chen S."/>
        </authorList>
    </citation>
    <scope>NUCLEOTIDE SEQUENCE [LARGE SCALE GENOMIC DNA]</scope>
    <source>
        <strain evidence="1">SC-2020</strain>
    </source>
</reference>
<proteinExistence type="predicted"/>
<keyword evidence="2" id="KW-1185">Reference proteome</keyword>
<evidence type="ECO:0000313" key="1">
    <source>
        <dbReference type="EMBL" id="KAJ6967628.1"/>
    </source>
</evidence>
<comment type="caution">
    <text evidence="1">The sequence shown here is derived from an EMBL/GenBank/DDBJ whole genome shotgun (WGS) entry which is preliminary data.</text>
</comment>
<evidence type="ECO:0000313" key="2">
    <source>
        <dbReference type="Proteomes" id="UP001164929"/>
    </source>
</evidence>
<dbReference type="EMBL" id="JAQIZT010000016">
    <property type="protein sequence ID" value="KAJ6967628.1"/>
    <property type="molecule type" value="Genomic_DNA"/>
</dbReference>
<protein>
    <submittedName>
        <fullName evidence="1">Uncharacterized protein</fullName>
    </submittedName>
</protein>